<gene>
    <name evidence="2" type="ORF">G7K_4231-t1</name>
</gene>
<proteinExistence type="predicted"/>
<evidence type="ECO:0000313" key="2">
    <source>
        <dbReference type="EMBL" id="GAO50096.1"/>
    </source>
</evidence>
<reference evidence="2 3" key="3">
    <citation type="journal article" date="2015" name="Genome Announc.">
        <title>Draft Genome Sequence of the Archiascomycetous Yeast Saitoella complicata.</title>
        <authorList>
            <person name="Yamauchi K."/>
            <person name="Kondo S."/>
            <person name="Hamamoto M."/>
            <person name="Takahashi Y."/>
            <person name="Ogura Y."/>
            <person name="Hayashi T."/>
            <person name="Nishida H."/>
        </authorList>
    </citation>
    <scope>NUCLEOTIDE SEQUENCE [LARGE SCALE GENOMIC DNA]</scope>
    <source>
        <strain evidence="2 3">NRRL Y-17804</strain>
    </source>
</reference>
<comment type="caution">
    <text evidence="2">The sequence shown here is derived from an EMBL/GenBank/DDBJ whole genome shotgun (WGS) entry which is preliminary data.</text>
</comment>
<name>A0A0E9NK83_SAICN</name>
<sequence>MESADTNPELRNPDLAMERSVNNHRWCLKLVLCQQEHAGVSLTTFRTEELIEPSGGHSRRYSGKPIKTGRALSGALDNGKVTKTSEDSFYQPSRSSGRITRGDWRLNVLIPPGKLPQCESQVTQA</sequence>
<dbReference type="EMBL" id="BACD03000029">
    <property type="protein sequence ID" value="GAO50096.1"/>
    <property type="molecule type" value="Genomic_DNA"/>
</dbReference>
<accession>A0A0E9NK83</accession>
<evidence type="ECO:0000256" key="1">
    <source>
        <dbReference type="SAM" id="MobiDB-lite"/>
    </source>
</evidence>
<evidence type="ECO:0000313" key="3">
    <source>
        <dbReference type="Proteomes" id="UP000033140"/>
    </source>
</evidence>
<feature type="compositionally biased region" description="Polar residues" evidence="1">
    <location>
        <begin position="87"/>
        <end position="97"/>
    </location>
</feature>
<organism evidence="2 3">
    <name type="scientific">Saitoella complicata (strain BCRC 22490 / CBS 7301 / JCM 7358 / NBRC 10748 / NRRL Y-17804)</name>
    <dbReference type="NCBI Taxonomy" id="698492"/>
    <lineage>
        <taxon>Eukaryota</taxon>
        <taxon>Fungi</taxon>
        <taxon>Dikarya</taxon>
        <taxon>Ascomycota</taxon>
        <taxon>Taphrinomycotina</taxon>
        <taxon>Taphrinomycotina incertae sedis</taxon>
        <taxon>Saitoella</taxon>
    </lineage>
</organism>
<dbReference type="Proteomes" id="UP000033140">
    <property type="component" value="Unassembled WGS sequence"/>
</dbReference>
<reference evidence="2 3" key="2">
    <citation type="journal article" date="2014" name="J. Gen. Appl. Microbiol.">
        <title>The early diverging ascomycetous budding yeast Saitoella complicata has three histone deacetylases belonging to the Clr6, Hos2, and Rpd3 lineages.</title>
        <authorList>
            <person name="Nishida H."/>
            <person name="Matsumoto T."/>
            <person name="Kondo S."/>
            <person name="Hamamoto M."/>
            <person name="Yoshikawa H."/>
        </authorList>
    </citation>
    <scope>NUCLEOTIDE SEQUENCE [LARGE SCALE GENOMIC DNA]</scope>
    <source>
        <strain evidence="2 3">NRRL Y-17804</strain>
    </source>
</reference>
<feature type="region of interest" description="Disordered" evidence="1">
    <location>
        <begin position="53"/>
        <end position="97"/>
    </location>
</feature>
<reference evidence="2 3" key="1">
    <citation type="journal article" date="2011" name="J. Gen. Appl. Microbiol.">
        <title>Draft genome sequencing of the enigmatic yeast Saitoella complicata.</title>
        <authorList>
            <person name="Nishida H."/>
            <person name="Hamamoto M."/>
            <person name="Sugiyama J."/>
        </authorList>
    </citation>
    <scope>NUCLEOTIDE SEQUENCE [LARGE SCALE GENOMIC DNA]</scope>
    <source>
        <strain evidence="2 3">NRRL Y-17804</strain>
    </source>
</reference>
<protein>
    <submittedName>
        <fullName evidence="2">Uncharacterized protein</fullName>
    </submittedName>
</protein>
<keyword evidence="3" id="KW-1185">Reference proteome</keyword>
<dbReference type="AlphaFoldDB" id="A0A0E9NK83"/>